<keyword evidence="2 4" id="KW-0863">Zinc-finger</keyword>
<dbReference type="InterPro" id="IPR037275">
    <property type="entry name" value="Znf_CTCHY_sf"/>
</dbReference>
<evidence type="ECO:0000313" key="8">
    <source>
        <dbReference type="EMBL" id="KCZ79792.1"/>
    </source>
</evidence>
<evidence type="ECO:0000256" key="1">
    <source>
        <dbReference type="ARBA" id="ARBA00022723"/>
    </source>
</evidence>
<dbReference type="HOGENOM" id="CLU_013368_1_0_1"/>
<evidence type="ECO:0000256" key="2">
    <source>
        <dbReference type="ARBA" id="ARBA00022771"/>
    </source>
</evidence>
<dbReference type="VEuPathDB" id="MicrosporidiaDB:H312_02819"/>
<accession>A0A059EY47</accession>
<dbReference type="STRING" id="1288291.A0A059EY47"/>
<dbReference type="EMBL" id="KK365230">
    <property type="protein sequence ID" value="KCZ79792.1"/>
    <property type="molecule type" value="Genomic_DNA"/>
</dbReference>
<dbReference type="AlphaFoldDB" id="A0A059EY47"/>
<keyword evidence="1" id="KW-0479">Metal-binding</keyword>
<organism evidence="8 9">
    <name type="scientific">Anncaliia algerae PRA339</name>
    <dbReference type="NCBI Taxonomy" id="1288291"/>
    <lineage>
        <taxon>Eukaryota</taxon>
        <taxon>Fungi</taxon>
        <taxon>Fungi incertae sedis</taxon>
        <taxon>Microsporidia</taxon>
        <taxon>Tubulinosematoidea</taxon>
        <taxon>Tubulinosematidae</taxon>
        <taxon>Anncaliia</taxon>
    </lineage>
</organism>
<evidence type="ECO:0008006" key="10">
    <source>
        <dbReference type="Google" id="ProtNLM"/>
    </source>
</evidence>
<dbReference type="Pfam" id="PF13639">
    <property type="entry name" value="zf-RING_2"/>
    <property type="match status" value="1"/>
</dbReference>
<dbReference type="Pfam" id="PF05495">
    <property type="entry name" value="zf-CHY"/>
    <property type="match status" value="1"/>
</dbReference>
<dbReference type="Pfam" id="PF14599">
    <property type="entry name" value="zinc_ribbon_6"/>
    <property type="match status" value="1"/>
</dbReference>
<dbReference type="PROSITE" id="PS51270">
    <property type="entry name" value="ZF_CTCHY"/>
    <property type="match status" value="1"/>
</dbReference>
<dbReference type="SMART" id="SM00184">
    <property type="entry name" value="RING"/>
    <property type="match status" value="1"/>
</dbReference>
<feature type="domain" description="RING-type" evidence="5">
    <location>
        <begin position="133"/>
        <end position="174"/>
    </location>
</feature>
<evidence type="ECO:0000256" key="4">
    <source>
        <dbReference type="PROSITE-ProRule" id="PRU00601"/>
    </source>
</evidence>
<dbReference type="SUPFAM" id="SSF57850">
    <property type="entry name" value="RING/U-box"/>
    <property type="match status" value="1"/>
</dbReference>
<dbReference type="InterPro" id="IPR017921">
    <property type="entry name" value="Znf_CTCHY"/>
</dbReference>
<keyword evidence="3" id="KW-0862">Zinc</keyword>
<sequence>MPSLGQNKFGCQHYKRNCLVVCNTCTRTYPCVQCHDKNESHKLIGKNITDILCLVCGVTQKKSNKCINCNSLIAEYYCDICSFWSENLDAFHCDSCGVCRKGNRNDFIHCDKCSVCIENREHKHISSGVKNNCPICAEYLLYSNRTVILLRCGHSLHKECHDTNLTNSIHCPICFKLVGDDKKIRDKIEMMINANINENHKLEIQFCQIKCFECGEVCSKKIFMLFNQCNNCGSYNTKLMND</sequence>
<feature type="domain" description="CTCHY-type" evidence="7">
    <location>
        <begin position="73"/>
        <end position="132"/>
    </location>
</feature>
<dbReference type="InterPro" id="IPR001841">
    <property type="entry name" value="Znf_RING"/>
</dbReference>
<dbReference type="Gene3D" id="3.30.40.10">
    <property type="entry name" value="Zinc/RING finger domain, C3HC4 (zinc finger)"/>
    <property type="match status" value="1"/>
</dbReference>
<reference evidence="9" key="1">
    <citation type="submission" date="2013-02" db="EMBL/GenBank/DDBJ databases">
        <authorList>
            <consortium name="The Broad Institute Genome Sequencing Platform"/>
            <person name="Cuomo C."/>
            <person name="Becnel J."/>
            <person name="Sanscrainte N."/>
            <person name="Walker B."/>
            <person name="Young S.K."/>
            <person name="Zeng Q."/>
            <person name="Gargeya S."/>
            <person name="Fitzgerald M."/>
            <person name="Haas B."/>
            <person name="Abouelleil A."/>
            <person name="Alvarado L."/>
            <person name="Arachchi H.M."/>
            <person name="Berlin A.M."/>
            <person name="Chapman S.B."/>
            <person name="Dewar J."/>
            <person name="Goldberg J."/>
            <person name="Griggs A."/>
            <person name="Gujja S."/>
            <person name="Hansen M."/>
            <person name="Howarth C."/>
            <person name="Imamovic A."/>
            <person name="Larimer J."/>
            <person name="McCowan C."/>
            <person name="Murphy C."/>
            <person name="Neiman D."/>
            <person name="Pearson M."/>
            <person name="Priest M."/>
            <person name="Roberts A."/>
            <person name="Saif S."/>
            <person name="Shea T."/>
            <person name="Sisk P."/>
            <person name="Sykes S."/>
            <person name="Wortman J."/>
            <person name="Nusbaum C."/>
            <person name="Birren B."/>
        </authorList>
    </citation>
    <scope>NUCLEOTIDE SEQUENCE [LARGE SCALE GENOMIC DNA]</scope>
    <source>
        <strain evidence="9">PRA339</strain>
    </source>
</reference>
<dbReference type="GO" id="GO:0006511">
    <property type="term" value="P:ubiquitin-dependent protein catabolic process"/>
    <property type="evidence" value="ECO:0007669"/>
    <property type="project" value="TreeGrafter"/>
</dbReference>
<dbReference type="InterPro" id="IPR008913">
    <property type="entry name" value="Znf_CHY"/>
</dbReference>
<proteinExistence type="predicted"/>
<keyword evidence="9" id="KW-1185">Reference proteome</keyword>
<evidence type="ECO:0000259" key="7">
    <source>
        <dbReference type="PROSITE" id="PS51270"/>
    </source>
</evidence>
<name>A0A059EY47_9MICR</name>
<dbReference type="PROSITE" id="PS51266">
    <property type="entry name" value="ZF_CHY"/>
    <property type="match status" value="1"/>
</dbReference>
<dbReference type="SUPFAM" id="SSF161245">
    <property type="entry name" value="Zinc hairpin stack"/>
    <property type="match status" value="1"/>
</dbReference>
<dbReference type="GO" id="GO:0061630">
    <property type="term" value="F:ubiquitin protein ligase activity"/>
    <property type="evidence" value="ECO:0007669"/>
    <property type="project" value="TreeGrafter"/>
</dbReference>
<protein>
    <recommendedName>
        <fullName evidence="10">CHY-type domain-containing protein</fullName>
    </recommendedName>
</protein>
<gene>
    <name evidence="8" type="ORF">H312_02819</name>
</gene>
<dbReference type="PROSITE" id="PS50089">
    <property type="entry name" value="ZF_RING_2"/>
    <property type="match status" value="1"/>
</dbReference>
<dbReference type="InterPro" id="IPR013083">
    <property type="entry name" value="Znf_RING/FYVE/PHD"/>
</dbReference>
<evidence type="ECO:0000259" key="5">
    <source>
        <dbReference type="PROSITE" id="PS50089"/>
    </source>
</evidence>
<dbReference type="OrthoDB" id="411372at2759"/>
<evidence type="ECO:0000313" key="9">
    <source>
        <dbReference type="Proteomes" id="UP000030655"/>
    </source>
</evidence>
<dbReference type="InterPro" id="IPR039512">
    <property type="entry name" value="RCHY1_zinc-ribbon"/>
</dbReference>
<dbReference type="PANTHER" id="PTHR21319">
    <property type="entry name" value="RING FINGER AND CHY ZINC FINGER DOMAIN-CONTAINING PROTEIN 1"/>
    <property type="match status" value="1"/>
</dbReference>
<reference evidence="8 9" key="2">
    <citation type="submission" date="2014-03" db="EMBL/GenBank/DDBJ databases">
        <title>The Genome Sequence of Anncaliia algerae insect isolate PRA339.</title>
        <authorList>
            <consortium name="The Broad Institute Genome Sequencing Platform"/>
            <consortium name="The Broad Institute Genome Sequencing Center for Infectious Disease"/>
            <person name="Cuomo C."/>
            <person name="Becnel J."/>
            <person name="Sanscrainte N."/>
            <person name="Walker B."/>
            <person name="Young S.K."/>
            <person name="Zeng Q."/>
            <person name="Gargeya S."/>
            <person name="Fitzgerald M."/>
            <person name="Haas B."/>
            <person name="Abouelleil A."/>
            <person name="Alvarado L."/>
            <person name="Arachchi H.M."/>
            <person name="Berlin A.M."/>
            <person name="Chapman S.B."/>
            <person name="Dewar J."/>
            <person name="Goldberg J."/>
            <person name="Griggs A."/>
            <person name="Gujja S."/>
            <person name="Hansen M."/>
            <person name="Howarth C."/>
            <person name="Imamovic A."/>
            <person name="Larimer J."/>
            <person name="McCowan C."/>
            <person name="Murphy C."/>
            <person name="Neiman D."/>
            <person name="Pearson M."/>
            <person name="Priest M."/>
            <person name="Roberts A."/>
            <person name="Saif S."/>
            <person name="Shea T."/>
            <person name="Sisk P."/>
            <person name="Sykes S."/>
            <person name="Wortman J."/>
            <person name="Nusbaum C."/>
            <person name="Birren B."/>
        </authorList>
    </citation>
    <scope>NUCLEOTIDE SEQUENCE [LARGE SCALE GENOMIC DNA]</scope>
    <source>
        <strain evidence="8 9">PRA339</strain>
    </source>
</reference>
<dbReference type="GO" id="GO:0005634">
    <property type="term" value="C:nucleus"/>
    <property type="evidence" value="ECO:0007669"/>
    <property type="project" value="TreeGrafter"/>
</dbReference>
<dbReference type="InterPro" id="IPR037274">
    <property type="entry name" value="Znf_CHY_sf"/>
</dbReference>
<evidence type="ECO:0000256" key="3">
    <source>
        <dbReference type="ARBA" id="ARBA00022833"/>
    </source>
</evidence>
<dbReference type="Proteomes" id="UP000030655">
    <property type="component" value="Unassembled WGS sequence"/>
</dbReference>
<dbReference type="GO" id="GO:0016567">
    <property type="term" value="P:protein ubiquitination"/>
    <property type="evidence" value="ECO:0007669"/>
    <property type="project" value="TreeGrafter"/>
</dbReference>
<dbReference type="SUPFAM" id="SSF161219">
    <property type="entry name" value="CHY zinc finger-like"/>
    <property type="match status" value="1"/>
</dbReference>
<feature type="domain" description="CHY-type" evidence="6">
    <location>
        <begin position="4"/>
        <end position="71"/>
    </location>
</feature>
<evidence type="ECO:0000259" key="6">
    <source>
        <dbReference type="PROSITE" id="PS51266"/>
    </source>
</evidence>
<dbReference type="GO" id="GO:0008270">
    <property type="term" value="F:zinc ion binding"/>
    <property type="evidence" value="ECO:0007669"/>
    <property type="project" value="UniProtKB-KW"/>
</dbReference>